<dbReference type="RefSeq" id="WP_111346895.1">
    <property type="nucleotide sequence ID" value="NZ_QHHQ01000003.1"/>
</dbReference>
<keyword evidence="3" id="KW-1185">Reference proteome</keyword>
<protein>
    <submittedName>
        <fullName evidence="2">Phytanoyl-CoA dioxygenase</fullName>
    </submittedName>
</protein>
<dbReference type="Gene3D" id="2.60.120.620">
    <property type="entry name" value="q2cbj1_9rhob like domain"/>
    <property type="match status" value="1"/>
</dbReference>
<dbReference type="GO" id="GO:0016706">
    <property type="term" value="F:2-oxoglutarate-dependent dioxygenase activity"/>
    <property type="evidence" value="ECO:0007669"/>
    <property type="project" value="UniProtKB-ARBA"/>
</dbReference>
<proteinExistence type="predicted"/>
<dbReference type="PANTHER" id="PTHR20883">
    <property type="entry name" value="PHYTANOYL-COA DIOXYGENASE DOMAIN CONTAINING 1"/>
    <property type="match status" value="1"/>
</dbReference>
<evidence type="ECO:0000313" key="3">
    <source>
        <dbReference type="Proteomes" id="UP000249590"/>
    </source>
</evidence>
<dbReference type="PANTHER" id="PTHR20883:SF48">
    <property type="entry name" value="ECTOINE DIOXYGENASE"/>
    <property type="match status" value="1"/>
</dbReference>
<evidence type="ECO:0000256" key="1">
    <source>
        <dbReference type="ARBA" id="ARBA00001954"/>
    </source>
</evidence>
<reference evidence="2 3" key="1">
    <citation type="submission" date="2018-05" db="EMBL/GenBank/DDBJ databases">
        <title>Acuticoccus sediminis sp. nov., isolated from deep-sea sediment of Indian Ocean.</title>
        <authorList>
            <person name="Liu X."/>
            <person name="Lai Q."/>
            <person name="Du Y."/>
            <person name="Sun F."/>
            <person name="Zhang X."/>
            <person name="Wang S."/>
            <person name="Shao Z."/>
        </authorList>
    </citation>
    <scope>NUCLEOTIDE SEQUENCE [LARGE SCALE GENOMIC DNA]</scope>
    <source>
        <strain evidence="2 3">PTG4-2</strain>
    </source>
</reference>
<sequence>MGKAHTGLTEAEVEQYRRDGYVFPVPVMSREEAAAYRARLEAFEAASGGPIAGNMRHKSHLLFTWANEIAHHPRILDAVESILGPDILLWGSSFFIKEPHTTAYVSWHQDATYWGLDGSDVVTAWVALADAPVESGAMTFWPRSHQQLQLPHKDTFAEDNLLSRGQEIAVEVPETEGVAVPLRAGEMSLHHVLLVHGSKANTTSDRRIGFALRYIPTRLAQTKAEDRAMLVRGTDTYGHFALEPQPVADLDEAALAAHAESMGAQVAALYQGTDRKEFRA</sequence>
<dbReference type="Proteomes" id="UP000249590">
    <property type="component" value="Unassembled WGS sequence"/>
</dbReference>
<organism evidence="2 3">
    <name type="scientific">Acuticoccus sediminis</name>
    <dbReference type="NCBI Taxonomy" id="2184697"/>
    <lineage>
        <taxon>Bacteria</taxon>
        <taxon>Pseudomonadati</taxon>
        <taxon>Pseudomonadota</taxon>
        <taxon>Alphaproteobacteria</taxon>
        <taxon>Hyphomicrobiales</taxon>
        <taxon>Amorphaceae</taxon>
        <taxon>Acuticoccus</taxon>
    </lineage>
</organism>
<name>A0A8B2NRM3_9HYPH</name>
<comment type="cofactor">
    <cofactor evidence="1">
        <name>Fe(2+)</name>
        <dbReference type="ChEBI" id="CHEBI:29033"/>
    </cofactor>
</comment>
<keyword evidence="2" id="KW-0560">Oxidoreductase</keyword>
<keyword evidence="2" id="KW-0223">Dioxygenase</keyword>
<dbReference type="InterPro" id="IPR008775">
    <property type="entry name" value="Phytyl_CoA_dOase-like"/>
</dbReference>
<dbReference type="OrthoDB" id="9791262at2"/>
<accession>A0A8B2NRM3</accession>
<dbReference type="AlphaFoldDB" id="A0A8B2NRM3"/>
<dbReference type="Pfam" id="PF05721">
    <property type="entry name" value="PhyH"/>
    <property type="match status" value="1"/>
</dbReference>
<gene>
    <name evidence="2" type="ORF">DLJ53_15790</name>
</gene>
<evidence type="ECO:0000313" key="2">
    <source>
        <dbReference type="EMBL" id="RAI00709.1"/>
    </source>
</evidence>
<dbReference type="GO" id="GO:0005506">
    <property type="term" value="F:iron ion binding"/>
    <property type="evidence" value="ECO:0007669"/>
    <property type="project" value="UniProtKB-ARBA"/>
</dbReference>
<dbReference type="SUPFAM" id="SSF51197">
    <property type="entry name" value="Clavaminate synthase-like"/>
    <property type="match status" value="1"/>
</dbReference>
<comment type="caution">
    <text evidence="2">The sequence shown here is derived from an EMBL/GenBank/DDBJ whole genome shotgun (WGS) entry which is preliminary data.</text>
</comment>
<dbReference type="EMBL" id="QHHQ01000003">
    <property type="protein sequence ID" value="RAI00709.1"/>
    <property type="molecule type" value="Genomic_DNA"/>
</dbReference>